<dbReference type="EMBL" id="JAVIIZ010000001">
    <property type="protein sequence ID" value="MDX8470988.1"/>
    <property type="molecule type" value="Genomic_DNA"/>
</dbReference>
<evidence type="ECO:0000313" key="3">
    <source>
        <dbReference type="Proteomes" id="UP001271780"/>
    </source>
</evidence>
<protein>
    <submittedName>
        <fullName evidence="2">Uncharacterized protein</fullName>
    </submittedName>
</protein>
<sequence>MHILSTSIAAFILGTTTVAAMADKLPKGAIPLSADEVRAIYSGKTGVYSVSDIYYDPNGTTKGVFGKPKATNTFKARGPSKATSDACTTSRKAIPRRTPTAIRSGAWARSSIRYGRFTMTGPSPTRNIRPKS</sequence>
<dbReference type="RefSeq" id="WP_320315162.1">
    <property type="nucleotide sequence ID" value="NZ_JAVIIX010000001.1"/>
</dbReference>
<gene>
    <name evidence="2" type="ORF">RFM27_02740</name>
</gene>
<feature type="signal peptide" evidence="1">
    <location>
        <begin position="1"/>
        <end position="21"/>
    </location>
</feature>
<name>A0ABU4X959_9HYPH</name>
<feature type="chain" id="PRO_5046472375" evidence="1">
    <location>
        <begin position="22"/>
        <end position="132"/>
    </location>
</feature>
<dbReference type="Proteomes" id="UP001271780">
    <property type="component" value="Unassembled WGS sequence"/>
</dbReference>
<accession>A0ABU4X959</accession>
<organism evidence="2 3">
    <name type="scientific">Mesorhizobium dulcispinae</name>
    <dbReference type="NCBI Taxonomy" id="3072316"/>
    <lineage>
        <taxon>Bacteria</taxon>
        <taxon>Pseudomonadati</taxon>
        <taxon>Pseudomonadota</taxon>
        <taxon>Alphaproteobacteria</taxon>
        <taxon>Hyphomicrobiales</taxon>
        <taxon>Phyllobacteriaceae</taxon>
        <taxon>Mesorhizobium</taxon>
    </lineage>
</organism>
<proteinExistence type="predicted"/>
<reference evidence="2 3" key="1">
    <citation type="submission" date="2023-08" db="EMBL/GenBank/DDBJ databases">
        <title>Implementing the SeqCode for naming new Mesorhizobium species isolated from Vachellia karroo root nodules.</title>
        <authorList>
            <person name="Van Lill M."/>
        </authorList>
    </citation>
    <scope>NUCLEOTIDE SEQUENCE [LARGE SCALE GENOMIC DNA]</scope>
    <source>
        <strain evidence="2 3">VK23A</strain>
    </source>
</reference>
<evidence type="ECO:0000313" key="2">
    <source>
        <dbReference type="EMBL" id="MDX8470988.1"/>
    </source>
</evidence>
<evidence type="ECO:0000256" key="1">
    <source>
        <dbReference type="SAM" id="SignalP"/>
    </source>
</evidence>
<comment type="caution">
    <text evidence="2">The sequence shown here is derived from an EMBL/GenBank/DDBJ whole genome shotgun (WGS) entry which is preliminary data.</text>
</comment>
<keyword evidence="1" id="KW-0732">Signal</keyword>
<keyword evidence="3" id="KW-1185">Reference proteome</keyword>